<dbReference type="PRINTS" id="PR00455">
    <property type="entry name" value="HTHTETR"/>
</dbReference>
<dbReference type="EMBL" id="QRDZ01000042">
    <property type="protein sequence ID" value="RED55588.1"/>
    <property type="molecule type" value="Genomic_DNA"/>
</dbReference>
<evidence type="ECO:0000313" key="5">
    <source>
        <dbReference type="Proteomes" id="UP000256977"/>
    </source>
</evidence>
<dbReference type="Pfam" id="PF00440">
    <property type="entry name" value="TetR_N"/>
    <property type="match status" value="1"/>
</dbReference>
<dbReference type="InterPro" id="IPR050624">
    <property type="entry name" value="HTH-type_Tx_Regulator"/>
</dbReference>
<evidence type="ECO:0000256" key="1">
    <source>
        <dbReference type="ARBA" id="ARBA00023125"/>
    </source>
</evidence>
<protein>
    <submittedName>
        <fullName evidence="4">TetR family transcriptional regulator</fullName>
    </submittedName>
</protein>
<evidence type="ECO:0000256" key="2">
    <source>
        <dbReference type="PROSITE-ProRule" id="PRU00335"/>
    </source>
</evidence>
<dbReference type="Gene3D" id="1.10.357.10">
    <property type="entry name" value="Tetracycline Repressor, domain 2"/>
    <property type="match status" value="1"/>
</dbReference>
<dbReference type="PANTHER" id="PTHR43479:SF22">
    <property type="entry name" value="TRANSCRIPTIONAL REGULATOR, TETR FAMILY"/>
    <property type="match status" value="1"/>
</dbReference>
<dbReference type="SUPFAM" id="SSF46689">
    <property type="entry name" value="Homeodomain-like"/>
    <property type="match status" value="1"/>
</dbReference>
<dbReference type="OrthoDB" id="9812993at2"/>
<gene>
    <name evidence="4" type="ORF">DFP98_14224</name>
</gene>
<evidence type="ECO:0000259" key="3">
    <source>
        <dbReference type="PROSITE" id="PS50977"/>
    </source>
</evidence>
<dbReference type="PROSITE" id="PS50977">
    <property type="entry name" value="HTH_TETR_2"/>
    <property type="match status" value="1"/>
</dbReference>
<feature type="domain" description="HTH tetR-type" evidence="3">
    <location>
        <begin position="2"/>
        <end position="62"/>
    </location>
</feature>
<organism evidence="4 5">
    <name type="scientific">Cohnella phaseoli</name>
    <dbReference type="NCBI Taxonomy" id="456490"/>
    <lineage>
        <taxon>Bacteria</taxon>
        <taxon>Bacillati</taxon>
        <taxon>Bacillota</taxon>
        <taxon>Bacilli</taxon>
        <taxon>Bacillales</taxon>
        <taxon>Paenibacillaceae</taxon>
        <taxon>Cohnella</taxon>
    </lineage>
</organism>
<dbReference type="GO" id="GO:0003677">
    <property type="term" value="F:DNA binding"/>
    <property type="evidence" value="ECO:0007669"/>
    <property type="project" value="UniProtKB-UniRule"/>
</dbReference>
<keyword evidence="1 2" id="KW-0238">DNA-binding</keyword>
<dbReference type="PANTHER" id="PTHR43479">
    <property type="entry name" value="ACREF/ENVCD OPERON REPRESSOR-RELATED"/>
    <property type="match status" value="1"/>
</dbReference>
<evidence type="ECO:0000313" key="4">
    <source>
        <dbReference type="EMBL" id="RED55588.1"/>
    </source>
</evidence>
<dbReference type="Proteomes" id="UP000256977">
    <property type="component" value="Unassembled WGS sequence"/>
</dbReference>
<dbReference type="AlphaFoldDB" id="A0A3D9I1E2"/>
<feature type="DNA-binding region" description="H-T-H motif" evidence="2">
    <location>
        <begin position="25"/>
        <end position="44"/>
    </location>
</feature>
<name>A0A3D9I1E2_9BACL</name>
<keyword evidence="5" id="KW-1185">Reference proteome</keyword>
<dbReference type="InterPro" id="IPR009057">
    <property type="entry name" value="Homeodomain-like_sf"/>
</dbReference>
<reference evidence="4 5" key="1">
    <citation type="submission" date="2018-07" db="EMBL/GenBank/DDBJ databases">
        <title>Genomic Encyclopedia of Type Strains, Phase III (KMG-III): the genomes of soil and plant-associated and newly described type strains.</title>
        <authorList>
            <person name="Whitman W."/>
        </authorList>
    </citation>
    <scope>NUCLEOTIDE SEQUENCE [LARGE SCALE GENOMIC DNA]</scope>
    <source>
        <strain evidence="4 5">CECT 7287</strain>
    </source>
</reference>
<proteinExistence type="predicted"/>
<dbReference type="InterPro" id="IPR001647">
    <property type="entry name" value="HTH_TetR"/>
</dbReference>
<dbReference type="RefSeq" id="WP_116065113.1">
    <property type="nucleotide sequence ID" value="NZ_QRDZ01000042.1"/>
</dbReference>
<accession>A0A3D9I1E2</accession>
<sequence>MQDKKKLILEAAIHCFARKGFNATSIQEIVDELGMAKGSIYFYFKSKDDLLISVIEYYGEMLFAEMREKPGDTLLPPREKFASQLERQYRFVLEQLDFMKMLIKEPFTGLHPQIQGMIFRLRARSQLWHVSHMMAIYGEQVTPYLADASALVSGMWAQYFEQLLFEEQVFDGRQLSRYILRRLDDMMNGLFRSGEVPMLPPMDLAKLRSLAGLTEEVVTEELFLLTQIEGRIVATASERSEDTQRDLMEALTLLKEIVEKPSTGHRLLVRGMLALLKEYGPSDAGETIGRLDSLIGGTNT</sequence>
<comment type="caution">
    <text evidence="4">The sequence shown here is derived from an EMBL/GenBank/DDBJ whole genome shotgun (WGS) entry which is preliminary data.</text>
</comment>